<dbReference type="InParanoid" id="A0A1I4BLN0"/>
<dbReference type="PANTHER" id="PTHR37467:SF1">
    <property type="entry name" value="EXPORTED CALCIUM-BINDING GLYCOPROTEIN"/>
    <property type="match status" value="1"/>
</dbReference>
<dbReference type="STRING" id="504800.SAMN04488085_10370"/>
<reference evidence="11 12" key="1">
    <citation type="submission" date="2016-10" db="EMBL/GenBank/DDBJ databases">
        <authorList>
            <person name="de Groot N.N."/>
        </authorList>
    </citation>
    <scope>NUCLEOTIDE SEQUENCE [LARGE SCALE GENOMIC DNA]</scope>
    <source>
        <strain evidence="11 12">DSM 45317</strain>
    </source>
</reference>
<accession>A0A1I4BLN0</accession>
<comment type="similarity">
    <text evidence="2">Belongs to the peptidase C40 family.</text>
</comment>
<organism evidence="11 12">
    <name type="scientific">Geodermatophilus ruber</name>
    <dbReference type="NCBI Taxonomy" id="504800"/>
    <lineage>
        <taxon>Bacteria</taxon>
        <taxon>Bacillati</taxon>
        <taxon>Actinomycetota</taxon>
        <taxon>Actinomycetes</taxon>
        <taxon>Geodermatophilales</taxon>
        <taxon>Geodermatophilaceae</taxon>
        <taxon>Geodermatophilus</taxon>
    </lineage>
</organism>
<dbReference type="Pfam" id="PF18884">
    <property type="entry name" value="TSP3_bac"/>
    <property type="match status" value="4"/>
</dbReference>
<feature type="region of interest" description="Disordered" evidence="9">
    <location>
        <begin position="447"/>
        <end position="500"/>
    </location>
</feature>
<dbReference type="AlphaFoldDB" id="A0A1I4BLN0"/>
<dbReference type="InterPro" id="IPR018247">
    <property type="entry name" value="EF_Hand_1_Ca_BS"/>
</dbReference>
<dbReference type="Proteomes" id="UP000199152">
    <property type="component" value="Unassembled WGS sequence"/>
</dbReference>
<keyword evidence="3" id="KW-0964">Secreted</keyword>
<name>A0A1I4BLN0_9ACTN</name>
<dbReference type="OrthoDB" id="140937at2"/>
<dbReference type="GO" id="GO:0006508">
    <property type="term" value="P:proteolysis"/>
    <property type="evidence" value="ECO:0007669"/>
    <property type="project" value="UniProtKB-KW"/>
</dbReference>
<dbReference type="GO" id="GO:0005509">
    <property type="term" value="F:calcium ion binding"/>
    <property type="evidence" value="ECO:0007669"/>
    <property type="project" value="InterPro"/>
</dbReference>
<keyword evidence="4" id="KW-0645">Protease</keyword>
<evidence type="ECO:0000256" key="4">
    <source>
        <dbReference type="ARBA" id="ARBA00022670"/>
    </source>
</evidence>
<sequence length="500" mass="51027">MAVLSAVEIYRYARMAGFSPDQAVTMTAVALAESGGEAGAHNPRGEDSRGLWQINVAAHRNLGGQNLYDPLVNAQAAYRVSQGGKDISPWTTTHRGTSARYVAYRAEAESAARAAGDNATGVWTGTPGYGSPLAAGNGGGPALAADMPATGPATGGGATEQFVQAALAQKGDSYVFGAEADPTDPDPTTFDCSELTQWAAAQVGVELPDGSWHQYLDLQEQGGALSVEQALHTRGALLFYFSAPPSASGGRPSQAHVAISQGDGRTIEAMNPQRGVLESTADTKRFNYAAVIPELATATAPAALPAGPAAAPALPPGPVAAPAAPMTFPAVDTDRDGLVDAMELLLGTDPLKTDTDADGVSDGYEKYSLGTDPTRADSDGDGTSDAAELVRGTDPIRADSDGDGRVDGGDTSADTDQDGLSDMLEKILGTRPDSIDSDADGVTDQLEYRSGMNPLDPVNAALPTPTSGSGGLASGPLGQDADPLGQPSPATWQPDPVTGY</sequence>
<evidence type="ECO:0000256" key="6">
    <source>
        <dbReference type="ARBA" id="ARBA00022801"/>
    </source>
</evidence>
<feature type="domain" description="NlpC/P60" evidence="10">
    <location>
        <begin position="156"/>
        <end position="300"/>
    </location>
</feature>
<dbReference type="SUPFAM" id="SSF103647">
    <property type="entry name" value="TSP type-3 repeat"/>
    <property type="match status" value="1"/>
</dbReference>
<proteinExistence type="inferred from homology"/>
<evidence type="ECO:0000256" key="7">
    <source>
        <dbReference type="ARBA" id="ARBA00022807"/>
    </source>
</evidence>
<keyword evidence="8" id="KW-0106">Calcium</keyword>
<evidence type="ECO:0000313" key="12">
    <source>
        <dbReference type="Proteomes" id="UP000199152"/>
    </source>
</evidence>
<dbReference type="SUPFAM" id="SSF54001">
    <property type="entry name" value="Cysteine proteinases"/>
    <property type="match status" value="1"/>
</dbReference>
<dbReference type="SUPFAM" id="SSF53955">
    <property type="entry name" value="Lysozyme-like"/>
    <property type="match status" value="1"/>
</dbReference>
<dbReference type="InterPro" id="IPR043992">
    <property type="entry name" value="SLT_3"/>
</dbReference>
<dbReference type="InterPro" id="IPR000064">
    <property type="entry name" value="NLP_P60_dom"/>
</dbReference>
<evidence type="ECO:0000256" key="2">
    <source>
        <dbReference type="ARBA" id="ARBA00007074"/>
    </source>
</evidence>
<feature type="region of interest" description="Disordered" evidence="9">
    <location>
        <begin position="349"/>
        <end position="419"/>
    </location>
</feature>
<comment type="subcellular location">
    <subcellularLocation>
        <location evidence="1">Secreted</location>
    </subcellularLocation>
</comment>
<dbReference type="PROSITE" id="PS00018">
    <property type="entry name" value="EF_HAND_1"/>
    <property type="match status" value="1"/>
</dbReference>
<evidence type="ECO:0000256" key="5">
    <source>
        <dbReference type="ARBA" id="ARBA00022729"/>
    </source>
</evidence>
<dbReference type="PANTHER" id="PTHR37467">
    <property type="entry name" value="EXPORTED CALCIUM-BINDING GLYCOPROTEIN-RELATED"/>
    <property type="match status" value="1"/>
</dbReference>
<evidence type="ECO:0000256" key="1">
    <source>
        <dbReference type="ARBA" id="ARBA00004613"/>
    </source>
</evidence>
<keyword evidence="12" id="KW-1185">Reference proteome</keyword>
<dbReference type="Gene3D" id="1.10.530.10">
    <property type="match status" value="1"/>
</dbReference>
<dbReference type="InterPro" id="IPR023346">
    <property type="entry name" value="Lysozyme-like_dom_sf"/>
</dbReference>
<keyword evidence="6 11" id="KW-0378">Hydrolase</keyword>
<dbReference type="Gene3D" id="4.10.1080.10">
    <property type="entry name" value="TSP type-3 repeat"/>
    <property type="match status" value="1"/>
</dbReference>
<dbReference type="InterPro" id="IPR028974">
    <property type="entry name" value="TSP_type-3_rpt"/>
</dbReference>
<evidence type="ECO:0000256" key="9">
    <source>
        <dbReference type="SAM" id="MobiDB-lite"/>
    </source>
</evidence>
<gene>
    <name evidence="11" type="ORF">SAMN04488085_10370</name>
</gene>
<dbReference type="EMBL" id="FOSW01000003">
    <property type="protein sequence ID" value="SFK68876.1"/>
    <property type="molecule type" value="Genomic_DNA"/>
</dbReference>
<dbReference type="Pfam" id="PF00877">
    <property type="entry name" value="NLPC_P60"/>
    <property type="match status" value="1"/>
</dbReference>
<keyword evidence="5" id="KW-0732">Signal</keyword>
<dbReference type="Gene3D" id="3.90.1720.10">
    <property type="entry name" value="endopeptidase domain like (from Nostoc punctiforme)"/>
    <property type="match status" value="1"/>
</dbReference>
<dbReference type="InterPro" id="IPR059100">
    <property type="entry name" value="TSP3_bac"/>
</dbReference>
<evidence type="ECO:0000256" key="8">
    <source>
        <dbReference type="ARBA" id="ARBA00022837"/>
    </source>
</evidence>
<protein>
    <submittedName>
        <fullName evidence="11">Cell wall-associated hydrolase, NlpC family</fullName>
    </submittedName>
</protein>
<evidence type="ECO:0000256" key="3">
    <source>
        <dbReference type="ARBA" id="ARBA00022525"/>
    </source>
</evidence>
<dbReference type="Pfam" id="PF18896">
    <property type="entry name" value="SLT_3"/>
    <property type="match status" value="1"/>
</dbReference>
<dbReference type="InterPro" id="IPR053180">
    <property type="entry name" value="Ca-binding_acidic-repeat"/>
</dbReference>
<keyword evidence="7" id="KW-0788">Thiol protease</keyword>
<feature type="compositionally biased region" description="Basic and acidic residues" evidence="9">
    <location>
        <begin position="394"/>
        <end position="408"/>
    </location>
</feature>
<dbReference type="RefSeq" id="WP_091322110.1">
    <property type="nucleotide sequence ID" value="NZ_FOSW01000003.1"/>
</dbReference>
<evidence type="ECO:0000259" key="10">
    <source>
        <dbReference type="PROSITE" id="PS51935"/>
    </source>
</evidence>
<dbReference type="GO" id="GO:0008234">
    <property type="term" value="F:cysteine-type peptidase activity"/>
    <property type="evidence" value="ECO:0007669"/>
    <property type="project" value="UniProtKB-KW"/>
</dbReference>
<dbReference type="PROSITE" id="PS51935">
    <property type="entry name" value="NLPC_P60"/>
    <property type="match status" value="1"/>
</dbReference>
<dbReference type="InterPro" id="IPR038765">
    <property type="entry name" value="Papain-like_cys_pep_sf"/>
</dbReference>
<evidence type="ECO:0000313" key="11">
    <source>
        <dbReference type="EMBL" id="SFK68876.1"/>
    </source>
</evidence>